<sequence>MLKIAFLIGDFFATDFFGDLPFFADFALGLTVFLAAGGEGATTAGVGAAAGFAAAGLAFAGAAFFPETFFFGVAFLTAGFFTPAVFALAFFGETDFETILIAFPSPRIKDPAAPIPFVCLREPV</sequence>
<name>A0A914KI77_MELIC</name>
<feature type="transmembrane region" description="Helical" evidence="1">
    <location>
        <begin position="20"/>
        <end position="37"/>
    </location>
</feature>
<reference evidence="3" key="1">
    <citation type="submission" date="2022-11" db="UniProtKB">
        <authorList>
            <consortium name="WormBaseParasite"/>
        </authorList>
    </citation>
    <scope>IDENTIFICATION</scope>
</reference>
<proteinExistence type="predicted"/>
<protein>
    <submittedName>
        <fullName evidence="3">Candidate secreted effector</fullName>
    </submittedName>
</protein>
<accession>A0A914KI77</accession>
<organism evidence="2 3">
    <name type="scientific">Meloidogyne incognita</name>
    <name type="common">Southern root-knot nematode worm</name>
    <name type="synonym">Oxyuris incognita</name>
    <dbReference type="NCBI Taxonomy" id="6306"/>
    <lineage>
        <taxon>Eukaryota</taxon>
        <taxon>Metazoa</taxon>
        <taxon>Ecdysozoa</taxon>
        <taxon>Nematoda</taxon>
        <taxon>Chromadorea</taxon>
        <taxon>Rhabditida</taxon>
        <taxon>Tylenchina</taxon>
        <taxon>Tylenchomorpha</taxon>
        <taxon>Tylenchoidea</taxon>
        <taxon>Meloidogynidae</taxon>
        <taxon>Meloidogyninae</taxon>
        <taxon>Meloidogyne</taxon>
        <taxon>Meloidogyne incognita group</taxon>
    </lineage>
</organism>
<dbReference type="WBParaSite" id="Minc3s00016g01076">
    <property type="protein sequence ID" value="Minc3s00016g01076"/>
    <property type="gene ID" value="Minc3s00016g01076"/>
</dbReference>
<dbReference type="AlphaFoldDB" id="A0A914KI77"/>
<keyword evidence="1" id="KW-0472">Membrane</keyword>
<keyword evidence="1" id="KW-1133">Transmembrane helix</keyword>
<feature type="transmembrane region" description="Helical" evidence="1">
    <location>
        <begin position="70"/>
        <end position="91"/>
    </location>
</feature>
<evidence type="ECO:0000256" key="1">
    <source>
        <dbReference type="SAM" id="Phobius"/>
    </source>
</evidence>
<keyword evidence="1" id="KW-0812">Transmembrane</keyword>
<evidence type="ECO:0000313" key="2">
    <source>
        <dbReference type="Proteomes" id="UP000887563"/>
    </source>
</evidence>
<feature type="transmembrane region" description="Helical" evidence="1">
    <location>
        <begin position="44"/>
        <end position="64"/>
    </location>
</feature>
<dbReference type="Proteomes" id="UP000887563">
    <property type="component" value="Unplaced"/>
</dbReference>
<evidence type="ECO:0000313" key="3">
    <source>
        <dbReference type="WBParaSite" id="Minc3s00016g01076"/>
    </source>
</evidence>
<keyword evidence="2" id="KW-1185">Reference proteome</keyword>